<dbReference type="PATRIC" id="fig|52133.19.peg.2609"/>
<dbReference type="RefSeq" id="WP_061525266.1">
    <property type="nucleotide sequence ID" value="NZ_JBATUC010000012.1"/>
</dbReference>
<dbReference type="AlphaFoldDB" id="A0A150HRN6"/>
<proteinExistence type="predicted"/>
<feature type="chain" id="PRO_5007562909" evidence="1">
    <location>
        <begin position="22"/>
        <end position="183"/>
    </location>
</feature>
<keyword evidence="1" id="KW-0732">Signal</keyword>
<keyword evidence="2" id="KW-0449">Lipoprotein</keyword>
<evidence type="ECO:0000313" key="2">
    <source>
        <dbReference type="EMBL" id="KXZ69358.1"/>
    </source>
</evidence>
<dbReference type="EMBL" id="JRHX01000075">
    <property type="protein sequence ID" value="KXZ69358.1"/>
    <property type="molecule type" value="Genomic_DNA"/>
</dbReference>
<evidence type="ECO:0000313" key="3">
    <source>
        <dbReference type="Proteomes" id="UP000075544"/>
    </source>
</evidence>
<organism evidence="2 3">
    <name type="scientific">Acinetobacter venetianus</name>
    <dbReference type="NCBI Taxonomy" id="52133"/>
    <lineage>
        <taxon>Bacteria</taxon>
        <taxon>Pseudomonadati</taxon>
        <taxon>Pseudomonadota</taxon>
        <taxon>Gammaproteobacteria</taxon>
        <taxon>Moraxellales</taxon>
        <taxon>Moraxellaceae</taxon>
        <taxon>Acinetobacter</taxon>
    </lineage>
</organism>
<protein>
    <submittedName>
        <fullName evidence="2">Lipoprotein</fullName>
    </submittedName>
</protein>
<accession>A0A150HRN6</accession>
<feature type="signal peptide" evidence="1">
    <location>
        <begin position="1"/>
        <end position="21"/>
    </location>
</feature>
<comment type="caution">
    <text evidence="2">The sequence shown here is derived from an EMBL/GenBank/DDBJ whole genome shotgun (WGS) entry which is preliminary data.</text>
</comment>
<name>A0A150HRN6_9GAMM</name>
<dbReference type="Pfam" id="PF10973">
    <property type="entry name" value="DUF2799"/>
    <property type="match status" value="1"/>
</dbReference>
<reference evidence="2 3" key="1">
    <citation type="journal article" date="2016" name="Sci. Rep.">
        <title>Genomic and phenotypic characterization of the species Acinetobacter venetianus.</title>
        <authorList>
            <person name="Fondi M."/>
            <person name="Maida I."/>
            <person name="Perrin E."/>
            <person name="Orlandini V."/>
            <person name="La Torre L."/>
            <person name="Bosi E."/>
            <person name="Negroni A."/>
            <person name="Zanaroli G."/>
            <person name="Fava F."/>
            <person name="Decorosi F."/>
            <person name="Giovannetti L."/>
            <person name="Viti C."/>
            <person name="Vaneechoutte M."/>
            <person name="Dijkshoorn L."/>
            <person name="Fani R."/>
        </authorList>
    </citation>
    <scope>NUCLEOTIDE SEQUENCE [LARGE SCALE GENOMIC DNA]</scope>
    <source>
        <strain evidence="2 3">LUH13518</strain>
    </source>
</reference>
<dbReference type="InterPro" id="IPR021242">
    <property type="entry name" value="DUF2799"/>
</dbReference>
<gene>
    <name evidence="2" type="ORF">AVENLUH13518_02578</name>
</gene>
<dbReference type="Proteomes" id="UP000075544">
    <property type="component" value="Unassembled WGS sequence"/>
</dbReference>
<dbReference type="PROSITE" id="PS51257">
    <property type="entry name" value="PROKAR_LIPOPROTEIN"/>
    <property type="match status" value="1"/>
</dbReference>
<evidence type="ECO:0000256" key="1">
    <source>
        <dbReference type="SAM" id="SignalP"/>
    </source>
</evidence>
<sequence>MKIIFQISCLSLLLSGCAAMSVEQCKTANWASVGEKDGSAGRESRLDKYYSSCQKANIVPNQTLYEKGYKQGLGYYCRPESIFYEAIEGRGNYQVCPIEKRDALRSYYQVANEYYQANSEFDRSQNDVSYYLKELERKDLSSKLRDDYKKRLYDLRSNSSRVQYRYQDAVRNLERFKAEHGLN</sequence>